<dbReference type="GO" id="GO:0000155">
    <property type="term" value="F:phosphorelay sensor kinase activity"/>
    <property type="evidence" value="ECO:0007669"/>
    <property type="project" value="InterPro"/>
</dbReference>
<sequence>MSAPLASRVPGSHPAPDSTSDTPRPPSDERFELLLEHMAEAFLSLDERGRVLRCNTRAAALLGVEAERLRGQAPWTAAPGLMGRTLHERLVAALESRQPARFLASLPPRTWLEVSVVPVGEELWVLATDITQREEAQALVEQTEKSFRLLGERFQVALDSAQMAVWETNLATGQVFRSEGHDRLYGYPEPLATWTHERFLAALHPEDRPEVEAQVATVFSSQEVKAYTSTFRVRGVEGSWRWLTSRARVLRDGDGRPVVVRGAILDITQLKETELALQESVRVREDFLSLAGHELKTPLTGLNLQVQMLRRLGEEDVSTLLRAPRVQARLDAIDRGLRRLGTLGDNLLDVSRIRHGQLDFIFTTGDLSALVSEVVARTEDEARTAGVSLMSFIEPRVVGRFDRLRVEQVLVNLLFNALRHGGGHPVEVLLERFAGGARLVVRDEGPGVPEADRERIFARFEQVQGEARAGGLGLGLFVVRQCVEGHQGRVYVEPGPGGRGAAFFVELPL</sequence>
<dbReference type="RefSeq" id="WP_002628163.1">
    <property type="nucleotide sequence ID" value="NZ_ANAH02000013.1"/>
</dbReference>
<accession>S9P7V6</accession>
<evidence type="ECO:0000256" key="4">
    <source>
        <dbReference type="ARBA" id="ARBA00022679"/>
    </source>
</evidence>
<evidence type="ECO:0000259" key="9">
    <source>
        <dbReference type="PROSITE" id="PS50113"/>
    </source>
</evidence>
<dbReference type="PROSITE" id="PS50112">
    <property type="entry name" value="PAS"/>
    <property type="match status" value="1"/>
</dbReference>
<dbReference type="InterPro" id="IPR000014">
    <property type="entry name" value="PAS"/>
</dbReference>
<dbReference type="InterPro" id="IPR005467">
    <property type="entry name" value="His_kinase_dom"/>
</dbReference>
<dbReference type="NCBIfam" id="TIGR00229">
    <property type="entry name" value="sensory_box"/>
    <property type="match status" value="2"/>
</dbReference>
<dbReference type="InterPro" id="IPR035965">
    <property type="entry name" value="PAS-like_dom_sf"/>
</dbReference>
<dbReference type="SMART" id="SM00387">
    <property type="entry name" value="HATPase_c"/>
    <property type="match status" value="1"/>
</dbReference>
<dbReference type="InterPro" id="IPR003661">
    <property type="entry name" value="HisK_dim/P_dom"/>
</dbReference>
<dbReference type="PRINTS" id="PR00344">
    <property type="entry name" value="BCTRLSENSOR"/>
</dbReference>
<dbReference type="InterPro" id="IPR000700">
    <property type="entry name" value="PAS-assoc_C"/>
</dbReference>
<dbReference type="CDD" id="cd00075">
    <property type="entry name" value="HATPase"/>
    <property type="match status" value="1"/>
</dbReference>
<dbReference type="SUPFAM" id="SSF47384">
    <property type="entry name" value="Homodimeric domain of signal transducing histidine kinase"/>
    <property type="match status" value="1"/>
</dbReference>
<protein>
    <recommendedName>
        <fullName evidence="2">histidine kinase</fullName>
        <ecNumber evidence="2">2.7.13.3</ecNumber>
    </recommendedName>
</protein>
<feature type="domain" description="Histidine kinase" evidence="7">
    <location>
        <begin position="290"/>
        <end position="509"/>
    </location>
</feature>
<dbReference type="SMART" id="SM00091">
    <property type="entry name" value="PAS"/>
    <property type="match status" value="2"/>
</dbReference>
<evidence type="ECO:0000256" key="1">
    <source>
        <dbReference type="ARBA" id="ARBA00000085"/>
    </source>
</evidence>
<dbReference type="eggNOG" id="COG2205">
    <property type="taxonomic scope" value="Bacteria"/>
</dbReference>
<keyword evidence="11" id="KW-1185">Reference proteome</keyword>
<gene>
    <name evidence="10" type="ORF">D187_002007</name>
</gene>
<feature type="region of interest" description="Disordered" evidence="6">
    <location>
        <begin position="1"/>
        <end position="28"/>
    </location>
</feature>
<dbReference type="SUPFAM" id="SSF55785">
    <property type="entry name" value="PYP-like sensor domain (PAS domain)"/>
    <property type="match status" value="2"/>
</dbReference>
<keyword evidence="4" id="KW-0808">Transferase</keyword>
<dbReference type="GO" id="GO:0009927">
    <property type="term" value="F:histidine phosphotransfer kinase activity"/>
    <property type="evidence" value="ECO:0007669"/>
    <property type="project" value="TreeGrafter"/>
</dbReference>
<comment type="catalytic activity">
    <reaction evidence="1">
        <text>ATP + protein L-histidine = ADP + protein N-phospho-L-histidine.</text>
        <dbReference type="EC" id="2.7.13.3"/>
    </reaction>
</comment>
<evidence type="ECO:0000313" key="11">
    <source>
        <dbReference type="Proteomes" id="UP000011682"/>
    </source>
</evidence>
<evidence type="ECO:0000256" key="6">
    <source>
        <dbReference type="SAM" id="MobiDB-lite"/>
    </source>
</evidence>
<evidence type="ECO:0000259" key="7">
    <source>
        <dbReference type="PROSITE" id="PS50109"/>
    </source>
</evidence>
<dbReference type="PANTHER" id="PTHR43047">
    <property type="entry name" value="TWO-COMPONENT HISTIDINE PROTEIN KINASE"/>
    <property type="match status" value="1"/>
</dbReference>
<keyword evidence="5 10" id="KW-0418">Kinase</keyword>
<evidence type="ECO:0000259" key="8">
    <source>
        <dbReference type="PROSITE" id="PS50112"/>
    </source>
</evidence>
<feature type="domain" description="PAS" evidence="8">
    <location>
        <begin position="27"/>
        <end position="72"/>
    </location>
</feature>
<dbReference type="Gene3D" id="3.30.565.10">
    <property type="entry name" value="Histidine kinase-like ATPase, C-terminal domain"/>
    <property type="match status" value="1"/>
</dbReference>
<dbReference type="Pfam" id="PF00512">
    <property type="entry name" value="HisKA"/>
    <property type="match status" value="1"/>
</dbReference>
<proteinExistence type="predicted"/>
<dbReference type="EMBL" id="ANAH02000013">
    <property type="protein sequence ID" value="EPX60520.1"/>
    <property type="molecule type" value="Genomic_DNA"/>
</dbReference>
<dbReference type="InterPro" id="IPR013656">
    <property type="entry name" value="PAS_4"/>
</dbReference>
<dbReference type="Gene3D" id="3.30.450.20">
    <property type="entry name" value="PAS domain"/>
    <property type="match status" value="2"/>
</dbReference>
<evidence type="ECO:0000256" key="3">
    <source>
        <dbReference type="ARBA" id="ARBA00022553"/>
    </source>
</evidence>
<dbReference type="Pfam" id="PF08448">
    <property type="entry name" value="PAS_4"/>
    <property type="match status" value="1"/>
</dbReference>
<dbReference type="AlphaFoldDB" id="S9P7V6"/>
<dbReference type="CDD" id="cd00082">
    <property type="entry name" value="HisKA"/>
    <property type="match status" value="1"/>
</dbReference>
<dbReference type="Pfam" id="PF08447">
    <property type="entry name" value="PAS_3"/>
    <property type="match status" value="1"/>
</dbReference>
<dbReference type="EC" id="2.7.13.3" evidence="2"/>
<dbReference type="InterPro" id="IPR036097">
    <property type="entry name" value="HisK_dim/P_sf"/>
</dbReference>
<evidence type="ECO:0000256" key="5">
    <source>
        <dbReference type="ARBA" id="ARBA00022777"/>
    </source>
</evidence>
<dbReference type="SMART" id="SM00086">
    <property type="entry name" value="PAC"/>
    <property type="match status" value="1"/>
</dbReference>
<dbReference type="SMART" id="SM00388">
    <property type="entry name" value="HisKA"/>
    <property type="match status" value="1"/>
</dbReference>
<dbReference type="CDD" id="cd00130">
    <property type="entry name" value="PAS"/>
    <property type="match status" value="2"/>
</dbReference>
<name>S9P7V6_CYSF2</name>
<dbReference type="PROSITE" id="PS50109">
    <property type="entry name" value="HIS_KIN"/>
    <property type="match status" value="1"/>
</dbReference>
<feature type="domain" description="PAC" evidence="9">
    <location>
        <begin position="227"/>
        <end position="279"/>
    </location>
</feature>
<comment type="caution">
    <text evidence="10">The sequence shown here is derived from an EMBL/GenBank/DDBJ whole genome shotgun (WGS) entry which is preliminary data.</text>
</comment>
<dbReference type="InterPro" id="IPR003594">
    <property type="entry name" value="HATPase_dom"/>
</dbReference>
<organism evidence="10 11">
    <name type="scientific">Cystobacter fuscus (strain ATCC 25194 / DSM 2262 / NBRC 100088 / M29)</name>
    <dbReference type="NCBI Taxonomy" id="1242864"/>
    <lineage>
        <taxon>Bacteria</taxon>
        <taxon>Pseudomonadati</taxon>
        <taxon>Myxococcota</taxon>
        <taxon>Myxococcia</taxon>
        <taxon>Myxococcales</taxon>
        <taxon>Cystobacterineae</taxon>
        <taxon>Archangiaceae</taxon>
        <taxon>Cystobacter</taxon>
    </lineage>
</organism>
<evidence type="ECO:0000256" key="2">
    <source>
        <dbReference type="ARBA" id="ARBA00012438"/>
    </source>
</evidence>
<dbReference type="PROSITE" id="PS50113">
    <property type="entry name" value="PAC"/>
    <property type="match status" value="1"/>
</dbReference>
<dbReference type="Proteomes" id="UP000011682">
    <property type="component" value="Unassembled WGS sequence"/>
</dbReference>
<dbReference type="InterPro" id="IPR036890">
    <property type="entry name" value="HATPase_C_sf"/>
</dbReference>
<dbReference type="InterPro" id="IPR013655">
    <property type="entry name" value="PAS_fold_3"/>
</dbReference>
<dbReference type="PANTHER" id="PTHR43047:SF72">
    <property type="entry name" value="OSMOSENSING HISTIDINE PROTEIN KINASE SLN1"/>
    <property type="match status" value="1"/>
</dbReference>
<evidence type="ECO:0000313" key="10">
    <source>
        <dbReference type="EMBL" id="EPX60520.1"/>
    </source>
</evidence>
<keyword evidence="3" id="KW-0597">Phosphoprotein</keyword>
<dbReference type="InterPro" id="IPR004358">
    <property type="entry name" value="Sig_transdc_His_kin-like_C"/>
</dbReference>
<dbReference type="SUPFAM" id="SSF55874">
    <property type="entry name" value="ATPase domain of HSP90 chaperone/DNA topoisomerase II/histidine kinase"/>
    <property type="match status" value="1"/>
</dbReference>
<dbReference type="InterPro" id="IPR001610">
    <property type="entry name" value="PAC"/>
</dbReference>
<dbReference type="Pfam" id="PF02518">
    <property type="entry name" value="HATPase_c"/>
    <property type="match status" value="1"/>
</dbReference>
<dbReference type="Gene3D" id="1.10.287.130">
    <property type="match status" value="1"/>
</dbReference>
<reference evidence="10" key="1">
    <citation type="submission" date="2013-05" db="EMBL/GenBank/DDBJ databases">
        <title>Genome assembly of Cystobacter fuscus DSM 2262.</title>
        <authorList>
            <person name="Sharma G."/>
            <person name="Khatri I."/>
            <person name="Kaur C."/>
            <person name="Mayilraj S."/>
            <person name="Subramanian S."/>
        </authorList>
    </citation>
    <scope>NUCLEOTIDE SEQUENCE [LARGE SCALE GENOMIC DNA]</scope>
    <source>
        <strain evidence="10">DSM 2262</strain>
    </source>
</reference>
<dbReference type="GO" id="GO:0005886">
    <property type="term" value="C:plasma membrane"/>
    <property type="evidence" value="ECO:0007669"/>
    <property type="project" value="TreeGrafter"/>
</dbReference>